<evidence type="ECO:0008006" key="4">
    <source>
        <dbReference type="Google" id="ProtNLM"/>
    </source>
</evidence>
<feature type="transmembrane region" description="Helical" evidence="1">
    <location>
        <begin position="35"/>
        <end position="57"/>
    </location>
</feature>
<evidence type="ECO:0000313" key="3">
    <source>
        <dbReference type="Proteomes" id="UP001605918"/>
    </source>
</evidence>
<sequence>MNSEQRKARIEKLYQDEFDFREAMKPFHKAEMRETIVLFGVGMLIAAIGIAFALVLVRFV</sequence>
<dbReference type="Proteomes" id="UP001605918">
    <property type="component" value="Unassembled WGS sequence"/>
</dbReference>
<keyword evidence="1" id="KW-0812">Transmembrane</keyword>
<protein>
    <recommendedName>
        <fullName evidence="4">DUF3094 domain-containing protein</fullName>
    </recommendedName>
</protein>
<keyword evidence="3" id="KW-1185">Reference proteome</keyword>
<keyword evidence="1" id="KW-1133">Transmembrane helix</keyword>
<proteinExistence type="predicted"/>
<name>A0ABW7D868_9PSED</name>
<accession>A0ABW7D868</accession>
<evidence type="ECO:0000256" key="1">
    <source>
        <dbReference type="SAM" id="Phobius"/>
    </source>
</evidence>
<dbReference type="RefSeq" id="WP_090282791.1">
    <property type="nucleotide sequence ID" value="NZ_JBIEIL010000002.1"/>
</dbReference>
<keyword evidence="1" id="KW-0472">Membrane</keyword>
<reference evidence="2 3" key="1">
    <citation type="submission" date="2024-10" db="EMBL/GenBank/DDBJ databases">
        <title>Whole genome of Pseudomonas sp Strain RB5.</title>
        <authorList>
            <person name="Selami N."/>
        </authorList>
    </citation>
    <scope>NUCLEOTIDE SEQUENCE [LARGE SCALE GENOMIC DNA]</scope>
    <source>
        <strain evidence="2 3">RB5</strain>
    </source>
</reference>
<comment type="caution">
    <text evidence="2">The sequence shown here is derived from an EMBL/GenBank/DDBJ whole genome shotgun (WGS) entry which is preliminary data.</text>
</comment>
<evidence type="ECO:0000313" key="2">
    <source>
        <dbReference type="EMBL" id="MFG6203591.1"/>
    </source>
</evidence>
<dbReference type="EMBL" id="JBIEIL010000002">
    <property type="protein sequence ID" value="MFG6203591.1"/>
    <property type="molecule type" value="Genomic_DNA"/>
</dbReference>
<gene>
    <name evidence="2" type="ORF">ACGSLL_04410</name>
</gene>
<organism evidence="2 3">
    <name type="scientific">Pseudomonas retamae</name>
    <dbReference type="NCBI Taxonomy" id="702110"/>
    <lineage>
        <taxon>Bacteria</taxon>
        <taxon>Pseudomonadati</taxon>
        <taxon>Pseudomonadota</taxon>
        <taxon>Gammaproteobacteria</taxon>
        <taxon>Pseudomonadales</taxon>
        <taxon>Pseudomonadaceae</taxon>
        <taxon>Pseudomonas</taxon>
    </lineage>
</organism>